<evidence type="ECO:0000313" key="1">
    <source>
        <dbReference type="EMBL" id="RHF62327.1"/>
    </source>
</evidence>
<proteinExistence type="predicted"/>
<dbReference type="RefSeq" id="WP_118212577.1">
    <property type="nucleotide sequence ID" value="NZ_JAQEAN010000008.1"/>
</dbReference>
<organism evidence="1 2">
    <name type="scientific">[Ruminococcus] lactaris</name>
    <dbReference type="NCBI Taxonomy" id="46228"/>
    <lineage>
        <taxon>Bacteria</taxon>
        <taxon>Bacillati</taxon>
        <taxon>Bacillota</taxon>
        <taxon>Clostridia</taxon>
        <taxon>Lachnospirales</taxon>
        <taxon>Lachnospiraceae</taxon>
        <taxon>Mediterraneibacter</taxon>
    </lineage>
</organism>
<comment type="caution">
    <text evidence="1">The sequence shown here is derived from an EMBL/GenBank/DDBJ whole genome shotgun (WGS) entry which is preliminary data.</text>
</comment>
<dbReference type="Proteomes" id="UP000284902">
    <property type="component" value="Unassembled WGS sequence"/>
</dbReference>
<accession>A0A414P823</accession>
<dbReference type="AlphaFoldDB" id="A0A414P823"/>
<protein>
    <submittedName>
        <fullName evidence="1">Uncharacterized protein</fullName>
    </submittedName>
</protein>
<sequence length="220" mass="25900">MIKLEHVVLTSPEQMEFIIEGMRNPMNSWEKSDSYAGHENMGTGNEYFKLGENDHSLMRRLAKTGTDHRKFMRMMPVYMRITAGHAWWAEFDTYKVGTVRNSCSKMHKIDVMSFGVDSFDHEGIDEVGERAVETFDIVRATLVWLAKMFNETKEKKYWRAIIELLPIGFHLTANVELNYEVLTNMYKSRKNHKLDEWREFCKWIETLPYAELITGKENNV</sequence>
<gene>
    <name evidence="1" type="ORF">DW672_03550</name>
</gene>
<name>A0A414P823_9FIRM</name>
<dbReference type="EMBL" id="QRHG01000006">
    <property type="protein sequence ID" value="RHF62327.1"/>
    <property type="molecule type" value="Genomic_DNA"/>
</dbReference>
<reference evidence="1 2" key="1">
    <citation type="submission" date="2018-08" db="EMBL/GenBank/DDBJ databases">
        <title>A genome reference for cultivated species of the human gut microbiota.</title>
        <authorList>
            <person name="Zou Y."/>
            <person name="Xue W."/>
            <person name="Luo G."/>
        </authorList>
    </citation>
    <scope>NUCLEOTIDE SEQUENCE [LARGE SCALE GENOMIC DNA]</scope>
    <source>
        <strain evidence="1 2">AM25-1LB</strain>
    </source>
</reference>
<evidence type="ECO:0000313" key="2">
    <source>
        <dbReference type="Proteomes" id="UP000284902"/>
    </source>
</evidence>